<dbReference type="Proteomes" id="UP000461730">
    <property type="component" value="Unassembled WGS sequence"/>
</dbReference>
<evidence type="ECO:0008006" key="3">
    <source>
        <dbReference type="Google" id="ProtNLM"/>
    </source>
</evidence>
<keyword evidence="2" id="KW-1185">Reference proteome</keyword>
<organism evidence="1 2">
    <name type="scientific">Chitinophaga tropicalis</name>
    <dbReference type="NCBI Taxonomy" id="2683588"/>
    <lineage>
        <taxon>Bacteria</taxon>
        <taxon>Pseudomonadati</taxon>
        <taxon>Bacteroidota</taxon>
        <taxon>Chitinophagia</taxon>
        <taxon>Chitinophagales</taxon>
        <taxon>Chitinophagaceae</taxon>
        <taxon>Chitinophaga</taxon>
    </lineage>
</organism>
<dbReference type="SUPFAM" id="SSF48452">
    <property type="entry name" value="TPR-like"/>
    <property type="match status" value="1"/>
</dbReference>
<name>A0A7K1U5E1_9BACT</name>
<dbReference type="EMBL" id="WRXN01000006">
    <property type="protein sequence ID" value="MVT09577.1"/>
    <property type="molecule type" value="Genomic_DNA"/>
</dbReference>
<evidence type="ECO:0000313" key="2">
    <source>
        <dbReference type="Proteomes" id="UP000461730"/>
    </source>
</evidence>
<comment type="caution">
    <text evidence="1">The sequence shown here is derived from an EMBL/GenBank/DDBJ whole genome shotgun (WGS) entry which is preliminary data.</text>
</comment>
<dbReference type="InterPro" id="IPR011990">
    <property type="entry name" value="TPR-like_helical_dom_sf"/>
</dbReference>
<sequence length="452" mass="51505">MSFIEHNPISHRIDLMRARWHQYVQPDVQIIRWLVEPDEVQMVEGFFRLESSPHGQLPELFLKLATPFYEEQAYENAMLEEWLHRWETPEGQQELQATGITVQYNAAQYRQALNAGHDAGKILWKALEDFATNISGFDGKLVLFIWPEECAFPKKWASWLQQFLEPGIPPHLRVMLFDVKKQEYLQRCAALKHATTIPANLNMREAIRQIATSGNPHNPTVQFNQCMFNLGDALSRRKLREVHEWGQKAVAAGNKSGQISLEATGVIGYGSALFQLKEYPDAIRQLERAVQLTSQPAQTGDMSAGGVLVQAHAFRGAVYYRTRSWKDAEIAYRQMGEAATQLQMPVMAMEGWRQAAHACEKHGNRKQAFEYFQHAYKAGLGLDPETRKVTAFPLVAAALHLQAKALKETALQQDIETQLQQILGPHWEQQIRNYKASVPKGNRPMPEMLANH</sequence>
<proteinExistence type="predicted"/>
<dbReference type="RefSeq" id="WP_157307023.1">
    <property type="nucleotide sequence ID" value="NZ_WRXN01000006.1"/>
</dbReference>
<dbReference type="SUPFAM" id="SSF81901">
    <property type="entry name" value="HCP-like"/>
    <property type="match status" value="1"/>
</dbReference>
<reference evidence="1 2" key="1">
    <citation type="submission" date="2019-12" db="EMBL/GenBank/DDBJ databases">
        <title>Chitinophaga sp. strain ysch24 (GDMCC 1.1355), whole genome shotgun sequence.</title>
        <authorList>
            <person name="Zhang X."/>
        </authorList>
    </citation>
    <scope>NUCLEOTIDE SEQUENCE [LARGE SCALE GENOMIC DNA]</scope>
    <source>
        <strain evidence="2">ysch24</strain>
    </source>
</reference>
<accession>A0A7K1U5E1</accession>
<protein>
    <recommendedName>
        <fullName evidence="3">Tetratricopeptide repeat protein</fullName>
    </recommendedName>
</protein>
<dbReference type="AlphaFoldDB" id="A0A7K1U5E1"/>
<evidence type="ECO:0000313" key="1">
    <source>
        <dbReference type="EMBL" id="MVT09577.1"/>
    </source>
</evidence>
<dbReference type="Gene3D" id="1.25.40.10">
    <property type="entry name" value="Tetratricopeptide repeat domain"/>
    <property type="match status" value="1"/>
</dbReference>
<gene>
    <name evidence="1" type="ORF">GO493_15010</name>
</gene>